<protein>
    <recommendedName>
        <fullName evidence="1">GIY-YIG domain-containing protein</fullName>
    </recommendedName>
</protein>
<dbReference type="InterPro" id="IPR000305">
    <property type="entry name" value="GIY-YIG_endonuc"/>
</dbReference>
<comment type="caution">
    <text evidence="2">The sequence shown here is derived from an EMBL/GenBank/DDBJ whole genome shotgun (WGS) entry which is preliminary data.</text>
</comment>
<accession>A0AAW5PCU3</accession>
<dbReference type="PROSITE" id="PS50164">
    <property type="entry name" value="GIY_YIG"/>
    <property type="match status" value="1"/>
</dbReference>
<sequence>MRSKTFSIYALYDTRNLAIRYIGVTSRPLYKRINEHLNGDTNRFVKQWIISLRQMEGGDAIEPRSPEAFGHQRLEYGSVTREEGQTWKEAREEIEREWIEKAEAKGHPLLNDLSPKRDLSGPVTFGESLLPDEFRRAMFEEGAAKDVPVRRILRSAVVERLISCVALGSTTICTAAGETFDCTKPVRLPMREQKPGPLHQLWDFKSTR</sequence>
<dbReference type="RefSeq" id="WP_259060333.1">
    <property type="nucleotide sequence ID" value="NZ_JANTZM010000028.1"/>
</dbReference>
<dbReference type="AlphaFoldDB" id="A0AAW5PCU3"/>
<dbReference type="CDD" id="cd00719">
    <property type="entry name" value="GIY-YIG_SF"/>
    <property type="match status" value="1"/>
</dbReference>
<evidence type="ECO:0000259" key="1">
    <source>
        <dbReference type="PROSITE" id="PS50164"/>
    </source>
</evidence>
<dbReference type="EMBL" id="JANTZM010000028">
    <property type="protein sequence ID" value="MCS4159413.1"/>
    <property type="molecule type" value="Genomic_DNA"/>
</dbReference>
<evidence type="ECO:0000313" key="2">
    <source>
        <dbReference type="EMBL" id="MCS4159413.1"/>
    </source>
</evidence>
<evidence type="ECO:0000313" key="3">
    <source>
        <dbReference type="Proteomes" id="UP001155110"/>
    </source>
</evidence>
<proteinExistence type="predicted"/>
<reference evidence="2" key="1">
    <citation type="submission" date="2022-08" db="EMBL/GenBank/DDBJ databases">
        <title>Genomic Encyclopedia of Type Strains, Phase V (KMG-V): Genome sequencing to study the core and pangenomes of soil and plant-associated prokaryotes.</title>
        <authorList>
            <person name="Whitman W."/>
        </authorList>
    </citation>
    <scope>NUCLEOTIDE SEQUENCE</scope>
    <source>
        <strain evidence="2">SP3002</strain>
    </source>
</reference>
<gene>
    <name evidence="2" type="ORF">GGP99_003405</name>
</gene>
<dbReference type="Proteomes" id="UP001155110">
    <property type="component" value="Unassembled WGS sequence"/>
</dbReference>
<name>A0AAW5PCU3_9BACT</name>
<feature type="domain" description="GIY-YIG" evidence="1">
    <location>
        <begin position="4"/>
        <end position="112"/>
    </location>
</feature>
<organism evidence="2 3">
    <name type="scientific">Salinibacter ruber</name>
    <dbReference type="NCBI Taxonomy" id="146919"/>
    <lineage>
        <taxon>Bacteria</taxon>
        <taxon>Pseudomonadati</taxon>
        <taxon>Rhodothermota</taxon>
        <taxon>Rhodothermia</taxon>
        <taxon>Rhodothermales</taxon>
        <taxon>Salinibacteraceae</taxon>
        <taxon>Salinibacter</taxon>
    </lineage>
</organism>